<keyword evidence="2" id="KW-0472">Membrane</keyword>
<feature type="coiled-coil region" evidence="1">
    <location>
        <begin position="104"/>
        <end position="229"/>
    </location>
</feature>
<keyword evidence="2" id="KW-1133">Transmembrane helix</keyword>
<evidence type="ECO:0000313" key="4">
    <source>
        <dbReference type="EMBL" id="GLS05451.1"/>
    </source>
</evidence>
<evidence type="ECO:0000259" key="3">
    <source>
        <dbReference type="Pfam" id="PF25917"/>
    </source>
</evidence>
<evidence type="ECO:0000256" key="1">
    <source>
        <dbReference type="SAM" id="Coils"/>
    </source>
</evidence>
<dbReference type="Pfam" id="PF25917">
    <property type="entry name" value="BSH_RND"/>
    <property type="match status" value="1"/>
</dbReference>
<feature type="transmembrane region" description="Helical" evidence="2">
    <location>
        <begin position="30"/>
        <end position="52"/>
    </location>
</feature>
<dbReference type="Gene3D" id="2.40.30.170">
    <property type="match status" value="1"/>
</dbReference>
<dbReference type="PANTHER" id="PTHR30386">
    <property type="entry name" value="MEMBRANE FUSION SUBUNIT OF EMRAB-TOLC MULTIDRUG EFFLUX PUMP"/>
    <property type="match status" value="1"/>
</dbReference>
<proteinExistence type="predicted"/>
<organism evidence="4 5">
    <name type="scientific">Chitiniphilus shinanonensis</name>
    <dbReference type="NCBI Taxonomy" id="553088"/>
    <lineage>
        <taxon>Bacteria</taxon>
        <taxon>Pseudomonadati</taxon>
        <taxon>Pseudomonadota</taxon>
        <taxon>Betaproteobacteria</taxon>
        <taxon>Neisseriales</taxon>
        <taxon>Chitinibacteraceae</taxon>
        <taxon>Chitiniphilus</taxon>
    </lineage>
</organism>
<dbReference type="InterPro" id="IPR058625">
    <property type="entry name" value="MdtA-like_BSH"/>
</dbReference>
<dbReference type="InterPro" id="IPR050739">
    <property type="entry name" value="MFP"/>
</dbReference>
<evidence type="ECO:0000256" key="2">
    <source>
        <dbReference type="SAM" id="Phobius"/>
    </source>
</evidence>
<keyword evidence="1" id="KW-0175">Coiled coil</keyword>
<keyword evidence="2" id="KW-0812">Transmembrane</keyword>
<evidence type="ECO:0000313" key="5">
    <source>
        <dbReference type="Proteomes" id="UP001156836"/>
    </source>
</evidence>
<dbReference type="SUPFAM" id="SSF111369">
    <property type="entry name" value="HlyD-like secretion proteins"/>
    <property type="match status" value="2"/>
</dbReference>
<protein>
    <submittedName>
        <fullName evidence="4">MFP transporter</fullName>
    </submittedName>
</protein>
<gene>
    <name evidence="4" type="ORF">GCM10007860_26040</name>
</gene>
<dbReference type="Gene3D" id="2.40.50.100">
    <property type="match status" value="1"/>
</dbReference>
<dbReference type="EMBL" id="BSOZ01000047">
    <property type="protein sequence ID" value="GLS05451.1"/>
    <property type="molecule type" value="Genomic_DNA"/>
</dbReference>
<accession>A0ABQ6BUN0</accession>
<feature type="domain" description="Multidrug resistance protein MdtA-like barrel-sandwich hybrid" evidence="3">
    <location>
        <begin position="65"/>
        <end position="253"/>
    </location>
</feature>
<dbReference type="Proteomes" id="UP001156836">
    <property type="component" value="Unassembled WGS sequence"/>
</dbReference>
<comment type="caution">
    <text evidence="4">The sequence shown here is derived from an EMBL/GenBank/DDBJ whole genome shotgun (WGS) entry which is preliminary data.</text>
</comment>
<dbReference type="Gene3D" id="1.10.287.470">
    <property type="entry name" value="Helix hairpin bin"/>
    <property type="match status" value="1"/>
</dbReference>
<dbReference type="RefSeq" id="WP_018747548.1">
    <property type="nucleotide sequence ID" value="NZ_BAABUF010000010.1"/>
</dbReference>
<dbReference type="PANTHER" id="PTHR30386:SF18">
    <property type="entry name" value="INNER MEMBRANE PROTEIN YIAV-RELATED"/>
    <property type="match status" value="1"/>
</dbReference>
<sequence>MDALLLGIYAFFVWLIFFKFKWLPWNKVSMVIVFTIPVVALTILILTLNVVAPSSSDVRVMNKVLQVVPQVRGRVVEIAAEGNRDYKKGDVLLRIDPTPYQSTVKQLKARLKADDAALADAEASARQLNESIRAAAGKVSVAQAKLDLARRRLAEHEELVAAGAGDKFALEDARTRVRELEGELVTAEASENEAKQKLSAKSQGEFAAIASARARRGETETQLENAQWELDQTIYRAPADGRVINLQVRVGTMLVPMPFAPAFSFVEDEQELVAFYQQNELYNVADGNEAEVALLTHPGEIIKARVDSIVWAQSQGQVQPGGMLPNTGPVGTPPNRFAVKLKLDGKYKNLVLPAGALGAGAIYTEHGQMVHILRKVFLRVSTKLNYLVLKLH</sequence>
<reference evidence="5" key="1">
    <citation type="journal article" date="2019" name="Int. J. Syst. Evol. Microbiol.">
        <title>The Global Catalogue of Microorganisms (GCM) 10K type strain sequencing project: providing services to taxonomists for standard genome sequencing and annotation.</title>
        <authorList>
            <consortium name="The Broad Institute Genomics Platform"/>
            <consortium name="The Broad Institute Genome Sequencing Center for Infectious Disease"/>
            <person name="Wu L."/>
            <person name="Ma J."/>
        </authorList>
    </citation>
    <scope>NUCLEOTIDE SEQUENCE [LARGE SCALE GENOMIC DNA]</scope>
    <source>
        <strain evidence="5">NBRC 104970</strain>
    </source>
</reference>
<keyword evidence="5" id="KW-1185">Reference proteome</keyword>
<name>A0ABQ6BUN0_9NEIS</name>
<feature type="transmembrane region" description="Helical" evidence="2">
    <location>
        <begin position="6"/>
        <end position="23"/>
    </location>
</feature>